<evidence type="ECO:0000256" key="1">
    <source>
        <dbReference type="SAM" id="MobiDB-lite"/>
    </source>
</evidence>
<dbReference type="Proteomes" id="UP001204579">
    <property type="component" value="Unassembled WGS sequence"/>
</dbReference>
<feature type="compositionally biased region" description="Acidic residues" evidence="1">
    <location>
        <begin position="280"/>
        <end position="299"/>
    </location>
</feature>
<reference evidence="2 3" key="1">
    <citation type="submission" date="2022-08" db="EMBL/GenBank/DDBJ databases">
        <authorList>
            <person name="Zeman M."/>
            <person name="Kubasova T."/>
        </authorList>
    </citation>
    <scope>NUCLEOTIDE SEQUENCE [LARGE SCALE GENOMIC DNA]</scope>
    <source>
        <strain evidence="2 3">ET62</strain>
    </source>
</reference>
<comment type="caution">
    <text evidence="2">The sequence shown here is derived from an EMBL/GenBank/DDBJ whole genome shotgun (WGS) entry which is preliminary data.</text>
</comment>
<organism evidence="2 3">
    <name type="scientific">Phocaeicola barnesiae</name>
    <dbReference type="NCBI Taxonomy" id="376804"/>
    <lineage>
        <taxon>Bacteria</taxon>
        <taxon>Pseudomonadati</taxon>
        <taxon>Bacteroidota</taxon>
        <taxon>Bacteroidia</taxon>
        <taxon>Bacteroidales</taxon>
        <taxon>Bacteroidaceae</taxon>
        <taxon>Phocaeicola</taxon>
    </lineage>
</organism>
<dbReference type="PROSITE" id="PS51257">
    <property type="entry name" value="PROKAR_LIPOPROTEIN"/>
    <property type="match status" value="1"/>
</dbReference>
<sequence>MKTMNKWMWAVTLLFGLASCEMKDEILGKDPMTGDTGTLSLSVETGKVTRGTTDQVDQFPVVITGKDVEYTQKFDSYAELKQAGEVKLPVGTYTIEACSPGEFKSEMSEPFYGGEQEVKIQKDVTSETSVVCTMQNVKISIELTEEFLATYQDWTINVTDKNGHAKTYTKTADGETPTPVYWKMDEGVETIYINGTAKTNGGEDVTISGTAKKSNLPEFEEGDDTSFVGGDELKIDFTPVKVEGSTPGIEKDGIQITITLFNSEKNENVEIPVNPGTDGGDTEEPGTGEDGGDEGEGDGETNSITISDNGTGYLTNGVTIEGDNYPTDVKVIMDVPNGIQNVYVKVESSNDYFTNAAGLMGLTNGDGMDLTSDKAKELSDYFPLPNQGASEYSFSMTTSLFQMLGSYKGKHDFILKVVDSNGNSESAVLTINI</sequence>
<dbReference type="AlphaFoldDB" id="A0AAW5MX09"/>
<name>A0AAW5MX09_9BACT</name>
<gene>
    <name evidence="2" type="ORF">NW209_02175</name>
</gene>
<protein>
    <submittedName>
        <fullName evidence="2">DUF4493 domain-containing protein</fullName>
    </submittedName>
</protein>
<dbReference type="InterPro" id="IPR027840">
    <property type="entry name" value="DUF4493"/>
</dbReference>
<dbReference type="EMBL" id="JANRHJ010000002">
    <property type="protein sequence ID" value="MCR8872838.1"/>
    <property type="molecule type" value="Genomic_DNA"/>
</dbReference>
<keyword evidence="3" id="KW-1185">Reference proteome</keyword>
<evidence type="ECO:0000313" key="2">
    <source>
        <dbReference type="EMBL" id="MCR8872838.1"/>
    </source>
</evidence>
<dbReference type="Pfam" id="PF14900">
    <property type="entry name" value="DUF4493"/>
    <property type="match status" value="1"/>
</dbReference>
<proteinExistence type="predicted"/>
<accession>A0AAW5MX09</accession>
<evidence type="ECO:0000313" key="3">
    <source>
        <dbReference type="Proteomes" id="UP001204579"/>
    </source>
</evidence>
<dbReference type="RefSeq" id="WP_258335273.1">
    <property type="nucleotide sequence ID" value="NZ_JANRHJ010000002.1"/>
</dbReference>
<feature type="region of interest" description="Disordered" evidence="1">
    <location>
        <begin position="267"/>
        <end position="310"/>
    </location>
</feature>